<protein>
    <submittedName>
        <fullName evidence="3">Uncharacterized protein</fullName>
    </submittedName>
</protein>
<sequence>VSIYTHEVSKNKQTLGGHGSGTPSLEFDMSKRITLSFLFGNAQVVLWALLSLLILAPTSSLYAQDPDDVDDVEEFFGDDEEYEDDEYEDEEYLDDEEYEDDEYDDDEEYEDDEDEFDESEDNEVLSDEAENLGYTIDLQGGSPRFVNKNLIDWGSNVDVRGSVEFPVLMQVLGMKFRFGAEIGTFNYKHNVPPATDEYSGISAMGILAFPAGPGKIKLGTGIVGASPGFIMEATYGFRIGGVLDIRGG</sequence>
<feature type="transmembrane region" description="Helical" evidence="2">
    <location>
        <begin position="33"/>
        <end position="56"/>
    </location>
</feature>
<feature type="non-terminal residue" evidence="3">
    <location>
        <position position="1"/>
    </location>
</feature>
<evidence type="ECO:0000256" key="2">
    <source>
        <dbReference type="SAM" id="Phobius"/>
    </source>
</evidence>
<feature type="non-terminal residue" evidence="3">
    <location>
        <position position="248"/>
    </location>
</feature>
<organism evidence="3">
    <name type="scientific">marine metagenome</name>
    <dbReference type="NCBI Taxonomy" id="408172"/>
    <lineage>
        <taxon>unclassified sequences</taxon>
        <taxon>metagenomes</taxon>
        <taxon>ecological metagenomes</taxon>
    </lineage>
</organism>
<gene>
    <name evidence="3" type="ORF">METZ01_LOCUS380729</name>
</gene>
<evidence type="ECO:0000256" key="1">
    <source>
        <dbReference type="SAM" id="MobiDB-lite"/>
    </source>
</evidence>
<dbReference type="AlphaFoldDB" id="A0A382U1T6"/>
<keyword evidence="2" id="KW-1133">Transmembrane helix</keyword>
<evidence type="ECO:0000313" key="3">
    <source>
        <dbReference type="EMBL" id="SVD27875.1"/>
    </source>
</evidence>
<proteinExistence type="predicted"/>
<feature type="region of interest" description="Disordered" evidence="1">
    <location>
        <begin position="81"/>
        <end position="124"/>
    </location>
</feature>
<dbReference type="EMBL" id="UINC01140620">
    <property type="protein sequence ID" value="SVD27875.1"/>
    <property type="molecule type" value="Genomic_DNA"/>
</dbReference>
<accession>A0A382U1T6</accession>
<keyword evidence="2" id="KW-0812">Transmembrane</keyword>
<name>A0A382U1T6_9ZZZZ</name>
<keyword evidence="2" id="KW-0472">Membrane</keyword>
<reference evidence="3" key="1">
    <citation type="submission" date="2018-05" db="EMBL/GenBank/DDBJ databases">
        <authorList>
            <person name="Lanie J.A."/>
            <person name="Ng W.-L."/>
            <person name="Kazmierczak K.M."/>
            <person name="Andrzejewski T.M."/>
            <person name="Davidsen T.M."/>
            <person name="Wayne K.J."/>
            <person name="Tettelin H."/>
            <person name="Glass J.I."/>
            <person name="Rusch D."/>
            <person name="Podicherti R."/>
            <person name="Tsui H.-C.T."/>
            <person name="Winkler M.E."/>
        </authorList>
    </citation>
    <scope>NUCLEOTIDE SEQUENCE</scope>
</reference>